<dbReference type="GO" id="GO:0000381">
    <property type="term" value="P:regulation of alternative mRNA splicing, via spliceosome"/>
    <property type="evidence" value="ECO:0007669"/>
    <property type="project" value="TreeGrafter"/>
</dbReference>
<feature type="compositionally biased region" description="Basic and acidic residues" evidence="1">
    <location>
        <begin position="543"/>
        <end position="579"/>
    </location>
</feature>
<dbReference type="Gene3D" id="3.10.590.10">
    <property type="entry name" value="ph1033 like domains"/>
    <property type="match status" value="1"/>
</dbReference>
<feature type="region of interest" description="Disordered" evidence="1">
    <location>
        <begin position="509"/>
        <end position="579"/>
    </location>
</feature>
<reference evidence="3" key="1">
    <citation type="submission" date="2021-11" db="EMBL/GenBank/DDBJ databases">
        <authorList>
            <person name="Schell T."/>
        </authorList>
    </citation>
    <scope>NUCLEOTIDE SEQUENCE</scope>
    <source>
        <strain evidence="3">M5</strain>
    </source>
</reference>
<feature type="compositionally biased region" description="Polar residues" evidence="1">
    <location>
        <begin position="37"/>
        <end position="49"/>
    </location>
</feature>
<dbReference type="EMBL" id="CAKKLH010000341">
    <property type="protein sequence ID" value="CAH0113518.1"/>
    <property type="molecule type" value="Genomic_DNA"/>
</dbReference>
<dbReference type="Proteomes" id="UP000789390">
    <property type="component" value="Unassembled WGS sequence"/>
</dbReference>
<dbReference type="GO" id="GO:1990247">
    <property type="term" value="F:N6-methyladenosine-containing RNA reader activity"/>
    <property type="evidence" value="ECO:0007669"/>
    <property type="project" value="TreeGrafter"/>
</dbReference>
<dbReference type="AlphaFoldDB" id="A0A8J2WQJ8"/>
<evidence type="ECO:0000256" key="1">
    <source>
        <dbReference type="SAM" id="MobiDB-lite"/>
    </source>
</evidence>
<protein>
    <recommendedName>
        <fullName evidence="2">YTH domain-containing protein</fullName>
    </recommendedName>
</protein>
<feature type="domain" description="YTH" evidence="2">
    <location>
        <begin position="204"/>
        <end position="341"/>
    </location>
</feature>
<dbReference type="GO" id="GO:0000398">
    <property type="term" value="P:mRNA splicing, via spliceosome"/>
    <property type="evidence" value="ECO:0007669"/>
    <property type="project" value="TreeGrafter"/>
</dbReference>
<dbReference type="Pfam" id="PF04146">
    <property type="entry name" value="YTH"/>
    <property type="match status" value="1"/>
</dbReference>
<evidence type="ECO:0000313" key="3">
    <source>
        <dbReference type="EMBL" id="CAH0113518.1"/>
    </source>
</evidence>
<comment type="caution">
    <text evidence="3">The sequence shown here is derived from an EMBL/GenBank/DDBJ whole genome shotgun (WGS) entry which is preliminary data.</text>
</comment>
<gene>
    <name evidence="3" type="ORF">DGAL_LOCUS17415</name>
</gene>
<feature type="compositionally biased region" description="Basic and acidic residues" evidence="1">
    <location>
        <begin position="169"/>
        <end position="190"/>
    </location>
</feature>
<dbReference type="OrthoDB" id="5842105at2759"/>
<feature type="compositionally biased region" description="Acidic residues" evidence="1">
    <location>
        <begin position="104"/>
        <end position="115"/>
    </location>
</feature>
<feature type="compositionally biased region" description="Pro residues" evidence="1">
    <location>
        <begin position="525"/>
        <end position="539"/>
    </location>
</feature>
<dbReference type="InterPro" id="IPR007275">
    <property type="entry name" value="YTH_domain"/>
</dbReference>
<organism evidence="3 4">
    <name type="scientific">Daphnia galeata</name>
    <dbReference type="NCBI Taxonomy" id="27404"/>
    <lineage>
        <taxon>Eukaryota</taxon>
        <taxon>Metazoa</taxon>
        <taxon>Ecdysozoa</taxon>
        <taxon>Arthropoda</taxon>
        <taxon>Crustacea</taxon>
        <taxon>Branchiopoda</taxon>
        <taxon>Diplostraca</taxon>
        <taxon>Cladocera</taxon>
        <taxon>Anomopoda</taxon>
        <taxon>Daphniidae</taxon>
        <taxon>Daphnia</taxon>
    </lineage>
</organism>
<name>A0A8J2WQJ8_9CRUS</name>
<dbReference type="GO" id="GO:0005654">
    <property type="term" value="C:nucleoplasm"/>
    <property type="evidence" value="ECO:0007669"/>
    <property type="project" value="TreeGrafter"/>
</dbReference>
<dbReference type="GO" id="GO:0003729">
    <property type="term" value="F:mRNA binding"/>
    <property type="evidence" value="ECO:0007669"/>
    <property type="project" value="TreeGrafter"/>
</dbReference>
<dbReference type="InterPro" id="IPR045168">
    <property type="entry name" value="YTH_prot"/>
</dbReference>
<feature type="compositionally biased region" description="Polar residues" evidence="1">
    <location>
        <begin position="120"/>
        <end position="135"/>
    </location>
</feature>
<dbReference type="PROSITE" id="PS50882">
    <property type="entry name" value="YTH"/>
    <property type="match status" value="1"/>
</dbReference>
<feature type="region of interest" description="Disordered" evidence="1">
    <location>
        <begin position="356"/>
        <end position="481"/>
    </location>
</feature>
<evidence type="ECO:0000313" key="4">
    <source>
        <dbReference type="Proteomes" id="UP000789390"/>
    </source>
</evidence>
<sequence>MSLRLESLPDEDIPAQMAKDKKCKSLKENLEVLQVQSDQASEDISLTSSEEAELMKAQSVDESMSKKIPQDNSSLSWENREGVEITLTAQPEDTVVGEERLDITENEDQIGDDDLDTRSEVSSSPRVSNQHSPPLSSESSSSHSGSEKEDGDEEGRGHKRKRKQLNKSSNDEKNSSPKRPKSDGEGKSKKYDYSTKLNYLFRDARFFLMKSNNPENISLAKSKGVWSTPPQNEAKLNQAFRQCRNVLLVFSVKESGKFCGFARLSIESRRDASPVQWILPPGLSSRALGGVFRIDWISKKDLSFTRVMHLYNPWNEGKPVKIGRDGQEVENHVGEELCRLFAEDPDVEWSTVLRRSKDSARRVQVANGGVRPRGPMAPLQLQQQQQQHQQQHQQQQQQGGGGGGGRRGFRDRNRNRGGFGSGRSGINDSHDMGRGNLRRRQSNDDDYQHRNNNRNLQKRGRGYRDFKDNRRERSPGVNPYAMHRERAYTAAYAEFMREYSSLGPIPYPPPPPFEPLAPARYYDGPPLPEYPPPPPPPLPSRSSRGESHRSYERSVDEFLRQTADRREDRSRERRLRDRR</sequence>
<accession>A0A8J2WQJ8</accession>
<dbReference type="CDD" id="cd21134">
    <property type="entry name" value="YTH"/>
    <property type="match status" value="1"/>
</dbReference>
<feature type="region of interest" description="Disordered" evidence="1">
    <location>
        <begin position="37"/>
        <end position="190"/>
    </location>
</feature>
<dbReference type="PANTHER" id="PTHR12357">
    <property type="entry name" value="YTH YT521-B HOMOLOGY DOMAIN-CONTAINING"/>
    <property type="match status" value="1"/>
</dbReference>
<keyword evidence="4" id="KW-1185">Reference proteome</keyword>
<proteinExistence type="predicted"/>
<dbReference type="PANTHER" id="PTHR12357:SF3">
    <property type="entry name" value="YTH DOMAIN-CONTAINING PROTEIN 1"/>
    <property type="match status" value="1"/>
</dbReference>
<feature type="compositionally biased region" description="Basic and acidic residues" evidence="1">
    <location>
        <begin position="462"/>
        <end position="474"/>
    </location>
</feature>
<evidence type="ECO:0000259" key="2">
    <source>
        <dbReference type="PROSITE" id="PS50882"/>
    </source>
</evidence>
<feature type="compositionally biased region" description="Low complexity" evidence="1">
    <location>
        <begin position="379"/>
        <end position="397"/>
    </location>
</feature>